<dbReference type="Pfam" id="PF00563">
    <property type="entry name" value="EAL"/>
    <property type="match status" value="1"/>
</dbReference>
<evidence type="ECO:0000259" key="3">
    <source>
        <dbReference type="PROSITE" id="PS50885"/>
    </source>
</evidence>
<keyword evidence="1" id="KW-0812">Transmembrane</keyword>
<dbReference type="SUPFAM" id="SSF141868">
    <property type="entry name" value="EAL domain-like"/>
    <property type="match status" value="1"/>
</dbReference>
<keyword evidence="1" id="KW-0472">Membrane</keyword>
<dbReference type="InterPro" id="IPR029787">
    <property type="entry name" value="Nucleotide_cyclase"/>
</dbReference>
<keyword evidence="6" id="KW-1185">Reference proteome</keyword>
<gene>
    <name evidence="5" type="ORF">GGR13_000148</name>
</gene>
<organism evidence="5 6">
    <name type="scientific">Brevundimonas variabilis</name>
    <dbReference type="NCBI Taxonomy" id="74312"/>
    <lineage>
        <taxon>Bacteria</taxon>
        <taxon>Pseudomonadati</taxon>
        <taxon>Pseudomonadota</taxon>
        <taxon>Alphaproteobacteria</taxon>
        <taxon>Caulobacterales</taxon>
        <taxon>Caulobacteraceae</taxon>
        <taxon>Brevundimonas</taxon>
    </lineage>
</organism>
<dbReference type="PROSITE" id="PS50883">
    <property type="entry name" value="EAL"/>
    <property type="match status" value="1"/>
</dbReference>
<proteinExistence type="predicted"/>
<reference evidence="5 6" key="1">
    <citation type="submission" date="2020-08" db="EMBL/GenBank/DDBJ databases">
        <title>Genomic Encyclopedia of Type Strains, Phase IV (KMG-IV): sequencing the most valuable type-strain genomes for metagenomic binning, comparative biology and taxonomic classification.</title>
        <authorList>
            <person name="Goeker M."/>
        </authorList>
    </citation>
    <scope>NUCLEOTIDE SEQUENCE [LARGE SCALE GENOMIC DNA]</scope>
    <source>
        <strain evidence="5 6">DSM 4737</strain>
    </source>
</reference>
<dbReference type="Pfam" id="PF00990">
    <property type="entry name" value="GGDEF"/>
    <property type="match status" value="1"/>
</dbReference>
<dbReference type="Gene3D" id="6.10.340.10">
    <property type="match status" value="1"/>
</dbReference>
<dbReference type="InterPro" id="IPR000160">
    <property type="entry name" value="GGDEF_dom"/>
</dbReference>
<protein>
    <submittedName>
        <fullName evidence="5">EAL domain-containing protein (Putative c-di-GMP-specific phosphodiesterase class I)/GGDEF domain-containing protein</fullName>
    </submittedName>
</protein>
<evidence type="ECO:0000256" key="1">
    <source>
        <dbReference type="SAM" id="Phobius"/>
    </source>
</evidence>
<feature type="transmembrane region" description="Helical" evidence="1">
    <location>
        <begin position="148"/>
        <end position="168"/>
    </location>
</feature>
<dbReference type="InterPro" id="IPR043128">
    <property type="entry name" value="Rev_trsase/Diguanyl_cyclase"/>
</dbReference>
<evidence type="ECO:0000259" key="4">
    <source>
        <dbReference type="PROSITE" id="PS50887"/>
    </source>
</evidence>
<accession>A0A7W9CFH0</accession>
<feature type="domain" description="GGDEF" evidence="4">
    <location>
        <begin position="371"/>
        <end position="501"/>
    </location>
</feature>
<dbReference type="RefSeq" id="WP_183211558.1">
    <property type="nucleotide sequence ID" value="NZ_JACHOR010000001.1"/>
</dbReference>
<keyword evidence="1" id="KW-1133">Transmembrane helix</keyword>
<dbReference type="CDD" id="cd06225">
    <property type="entry name" value="HAMP"/>
    <property type="match status" value="1"/>
</dbReference>
<dbReference type="GO" id="GO:0007165">
    <property type="term" value="P:signal transduction"/>
    <property type="evidence" value="ECO:0007669"/>
    <property type="project" value="InterPro"/>
</dbReference>
<dbReference type="CDD" id="cd01948">
    <property type="entry name" value="EAL"/>
    <property type="match status" value="1"/>
</dbReference>
<dbReference type="PROSITE" id="PS50885">
    <property type="entry name" value="HAMP"/>
    <property type="match status" value="1"/>
</dbReference>
<dbReference type="SMART" id="SM00304">
    <property type="entry name" value="HAMP"/>
    <property type="match status" value="1"/>
</dbReference>
<dbReference type="InterPro" id="IPR035919">
    <property type="entry name" value="EAL_sf"/>
</dbReference>
<name>A0A7W9CFH0_9CAUL</name>
<dbReference type="InterPro" id="IPR003660">
    <property type="entry name" value="HAMP_dom"/>
</dbReference>
<dbReference type="Pfam" id="PF14827">
    <property type="entry name" value="dCache_3"/>
    <property type="match status" value="1"/>
</dbReference>
<dbReference type="EMBL" id="JACHOR010000001">
    <property type="protein sequence ID" value="MBB5744576.1"/>
    <property type="molecule type" value="Genomic_DNA"/>
</dbReference>
<dbReference type="AlphaFoldDB" id="A0A7W9CFH0"/>
<dbReference type="SMART" id="SM00267">
    <property type="entry name" value="GGDEF"/>
    <property type="match status" value="1"/>
</dbReference>
<dbReference type="GO" id="GO:0016020">
    <property type="term" value="C:membrane"/>
    <property type="evidence" value="ECO:0007669"/>
    <property type="project" value="InterPro"/>
</dbReference>
<sequence length="779" mass="82151">MTFKRLQTKLTVLYMGLFGVTLLMVAVAVVTAVANSARGVVRDELAASGEVYEQIWDSRSDQLRQGASVLAQDYGFREALATGDEATVRSALDNLRNRQGVDGAMILATDGYLTSTGVSPVDAEIDVLWNGLDQAGVEAGVLTLEGQAYQAVAAPIMAPVLIGWVVFVERLDDAQMRNLESLSAIPLSASVMSRSPSGWGNGSEAQPMLRGAIESGLASANAVPVTTRTASGPAMVLAKALPNFDDNQPSVLVLTYPMAAAMKPYSPLFIALGVIALIGAAILAAGTYFLTRDITRPISVLDNAVQRLQQGDHVEVAITSQDEIGRLAHSFNGMAGDIRDREARLTHMALHDQESGLPNRLWLEGEASADTAAWVILLGIDRFEVMRNAIGYESMAQMMTALGARLVALSNGSAIARVGAGALGLVVKAADEDQALTIAQTLCASAEAPVKLSGTTVDVSLTAGVAFCGAQPGGVDSAVDRAAIALDQARTSRQRASLFDAVTYGDPGDNLSLISNLMSALKNGDVWVAYQPKYDLRAGVINGAEALMRWRDPARGFVSPDLFIGMAEETGQIRPLTEWVIRQAIKDQRVLAKAGYDMTLSVNVSGRLLSDESFAAFALGKVAAANAKLCFEITETAVIDNPKVALSIIDRFAAAGIAVSIDDYGSGLSSLAYLKQIRADELKIDKSFVLPLDTSSRDGLLVKSTIDLAHSLGLKVTAEGVETATALALLQGMGCDLAQGYFIARPMPIADLIVRLGEPAVPVSGRDETPGVKPATRAA</sequence>
<dbReference type="PANTHER" id="PTHR33121">
    <property type="entry name" value="CYCLIC DI-GMP PHOSPHODIESTERASE PDEF"/>
    <property type="match status" value="1"/>
</dbReference>
<dbReference type="Pfam" id="PF00672">
    <property type="entry name" value="HAMP"/>
    <property type="match status" value="1"/>
</dbReference>
<dbReference type="SMART" id="SM00052">
    <property type="entry name" value="EAL"/>
    <property type="match status" value="1"/>
</dbReference>
<dbReference type="InterPro" id="IPR001633">
    <property type="entry name" value="EAL_dom"/>
</dbReference>
<dbReference type="Gene3D" id="3.30.70.270">
    <property type="match status" value="1"/>
</dbReference>
<dbReference type="GO" id="GO:0071111">
    <property type="term" value="F:cyclic-guanylate-specific phosphodiesterase activity"/>
    <property type="evidence" value="ECO:0007669"/>
    <property type="project" value="InterPro"/>
</dbReference>
<feature type="domain" description="HAMP" evidence="3">
    <location>
        <begin position="292"/>
        <end position="343"/>
    </location>
</feature>
<evidence type="ECO:0000259" key="2">
    <source>
        <dbReference type="PROSITE" id="PS50883"/>
    </source>
</evidence>
<dbReference type="PROSITE" id="PS50887">
    <property type="entry name" value="GGDEF"/>
    <property type="match status" value="1"/>
</dbReference>
<dbReference type="Gene3D" id="3.20.20.450">
    <property type="entry name" value="EAL domain"/>
    <property type="match status" value="1"/>
</dbReference>
<dbReference type="InterPro" id="IPR029150">
    <property type="entry name" value="dCache_3"/>
</dbReference>
<comment type="caution">
    <text evidence="5">The sequence shown here is derived from an EMBL/GenBank/DDBJ whole genome shotgun (WGS) entry which is preliminary data.</text>
</comment>
<dbReference type="InterPro" id="IPR050706">
    <property type="entry name" value="Cyclic-di-GMP_PDE-like"/>
</dbReference>
<feature type="domain" description="EAL" evidence="2">
    <location>
        <begin position="510"/>
        <end position="760"/>
    </location>
</feature>
<dbReference type="SUPFAM" id="SSF158472">
    <property type="entry name" value="HAMP domain-like"/>
    <property type="match status" value="1"/>
</dbReference>
<dbReference type="Proteomes" id="UP000545037">
    <property type="component" value="Unassembled WGS sequence"/>
</dbReference>
<dbReference type="PANTHER" id="PTHR33121:SF79">
    <property type="entry name" value="CYCLIC DI-GMP PHOSPHODIESTERASE PDED-RELATED"/>
    <property type="match status" value="1"/>
</dbReference>
<evidence type="ECO:0000313" key="5">
    <source>
        <dbReference type="EMBL" id="MBB5744576.1"/>
    </source>
</evidence>
<evidence type="ECO:0000313" key="6">
    <source>
        <dbReference type="Proteomes" id="UP000545037"/>
    </source>
</evidence>
<feature type="transmembrane region" description="Helical" evidence="1">
    <location>
        <begin position="268"/>
        <end position="290"/>
    </location>
</feature>
<dbReference type="SUPFAM" id="SSF55073">
    <property type="entry name" value="Nucleotide cyclase"/>
    <property type="match status" value="1"/>
</dbReference>
<feature type="transmembrane region" description="Helical" evidence="1">
    <location>
        <begin position="12"/>
        <end position="34"/>
    </location>
</feature>